<dbReference type="InterPro" id="IPR028082">
    <property type="entry name" value="Peripla_BP_I"/>
</dbReference>
<dbReference type="PROSITE" id="PS51257">
    <property type="entry name" value="PROKAR_LIPOPROTEIN"/>
    <property type="match status" value="1"/>
</dbReference>
<evidence type="ECO:0000256" key="3">
    <source>
        <dbReference type="SAM" id="SignalP"/>
    </source>
</evidence>
<dbReference type="PANTHER" id="PTHR30036">
    <property type="entry name" value="D-XYLOSE-BINDING PERIPLASMIC PROTEIN"/>
    <property type="match status" value="1"/>
</dbReference>
<dbReference type="Pfam" id="PF13407">
    <property type="entry name" value="Peripla_BP_4"/>
    <property type="match status" value="1"/>
</dbReference>
<comment type="subcellular location">
    <subcellularLocation>
        <location evidence="1">Cell envelope</location>
    </subcellularLocation>
</comment>
<comment type="similarity">
    <text evidence="2">Belongs to the bacterial solute-binding protein 2 family.</text>
</comment>
<feature type="chain" id="PRO_5007565694" evidence="3">
    <location>
        <begin position="21"/>
        <end position="375"/>
    </location>
</feature>
<evidence type="ECO:0000313" key="6">
    <source>
        <dbReference type="Proteomes" id="UP000075420"/>
    </source>
</evidence>
<evidence type="ECO:0000259" key="4">
    <source>
        <dbReference type="Pfam" id="PF13407"/>
    </source>
</evidence>
<dbReference type="InterPro" id="IPR050555">
    <property type="entry name" value="Bact_Solute-Bind_Prot2"/>
</dbReference>
<evidence type="ECO:0000313" key="5">
    <source>
        <dbReference type="EMBL" id="KYF52316.1"/>
    </source>
</evidence>
<dbReference type="Gene3D" id="3.40.50.2300">
    <property type="match status" value="2"/>
</dbReference>
<dbReference type="AlphaFoldDB" id="A0A150P9L6"/>
<feature type="domain" description="Periplasmic binding protein" evidence="4">
    <location>
        <begin position="71"/>
        <end position="325"/>
    </location>
</feature>
<gene>
    <name evidence="5" type="ORF">BE08_03140</name>
</gene>
<dbReference type="InterPro" id="IPR025997">
    <property type="entry name" value="SBP_2_dom"/>
</dbReference>
<dbReference type="PANTHER" id="PTHR30036:SF7">
    <property type="entry name" value="ABC TRANSPORTER PERIPLASMIC-BINDING PROTEIN YPHF"/>
    <property type="match status" value="1"/>
</dbReference>
<evidence type="ECO:0000256" key="1">
    <source>
        <dbReference type="ARBA" id="ARBA00004196"/>
    </source>
</evidence>
<comment type="caution">
    <text evidence="5">The sequence shown here is derived from an EMBL/GenBank/DDBJ whole genome shotgun (WGS) entry which is preliminary data.</text>
</comment>
<feature type="signal peptide" evidence="3">
    <location>
        <begin position="1"/>
        <end position="20"/>
    </location>
</feature>
<name>A0A150P9L6_SORCE</name>
<organism evidence="5 6">
    <name type="scientific">Sorangium cellulosum</name>
    <name type="common">Polyangium cellulosum</name>
    <dbReference type="NCBI Taxonomy" id="56"/>
    <lineage>
        <taxon>Bacteria</taxon>
        <taxon>Pseudomonadati</taxon>
        <taxon>Myxococcota</taxon>
        <taxon>Polyangia</taxon>
        <taxon>Polyangiales</taxon>
        <taxon>Polyangiaceae</taxon>
        <taxon>Sorangium</taxon>
    </lineage>
</organism>
<dbReference type="EMBL" id="JELY01002512">
    <property type="protein sequence ID" value="KYF52316.1"/>
    <property type="molecule type" value="Genomic_DNA"/>
</dbReference>
<accession>A0A150P9L6</accession>
<keyword evidence="3" id="KW-0732">Signal</keyword>
<dbReference type="GO" id="GO:0030288">
    <property type="term" value="C:outer membrane-bounded periplasmic space"/>
    <property type="evidence" value="ECO:0007669"/>
    <property type="project" value="TreeGrafter"/>
</dbReference>
<evidence type="ECO:0000256" key="2">
    <source>
        <dbReference type="ARBA" id="ARBA00007639"/>
    </source>
</evidence>
<dbReference type="Proteomes" id="UP000075420">
    <property type="component" value="Unassembled WGS sequence"/>
</dbReference>
<protein>
    <submittedName>
        <fullName evidence="5">Sugar ABC transporter</fullName>
    </submittedName>
</protein>
<dbReference type="SUPFAM" id="SSF53822">
    <property type="entry name" value="Periplasmic binding protein-like I"/>
    <property type="match status" value="1"/>
</dbReference>
<sequence length="375" mass="39867">MATIVRWGITALGITLMAAACGSGEVPDAGERTPIKRAPTLTSEFTPVELEETVDALVAEINKNASQPMQIAVLLKEADGFWATVLRAANQAMGELDVTGSVVGPVAPASDDEDSVELQNLQIAQAVADGAEGLGVAPFNNVQTAAVEEAVAQGVHVVTLDTDVPSTKRALHIGTLDRSAGAKAGKTLLDMLPPAPGTVIILGSEDEEWVTGLDRTQGAREVFEEAGYEVLVREAQWDEAGELDDVEAMAAQIEAADPPVVGMLGLFNISYRCAMAAEAAGEPDLPVVAFDFDPRTVDYMRQGRIRATHTQRQYYQGYLVPYILYGIKSIGLEATKKILGPQMVDGTRVNTGLDVVPADKIDAYNDFLDLIGSNQ</sequence>
<dbReference type="GO" id="GO:0030246">
    <property type="term" value="F:carbohydrate binding"/>
    <property type="evidence" value="ECO:0007669"/>
    <property type="project" value="TreeGrafter"/>
</dbReference>
<proteinExistence type="inferred from homology"/>
<reference evidence="5 6" key="1">
    <citation type="submission" date="2014-02" db="EMBL/GenBank/DDBJ databases">
        <title>The small core and large imbalanced accessory genome model reveals a collaborative survival strategy of Sorangium cellulosum strains in nature.</title>
        <authorList>
            <person name="Han K."/>
            <person name="Peng R."/>
            <person name="Blom J."/>
            <person name="Li Y.-Z."/>
        </authorList>
    </citation>
    <scope>NUCLEOTIDE SEQUENCE [LARGE SCALE GENOMIC DNA]</scope>
    <source>
        <strain evidence="5 6">So0157-25</strain>
    </source>
</reference>